<comment type="caution">
    <text evidence="7">The sequence shown here is derived from an EMBL/GenBank/DDBJ whole genome shotgun (WGS) entry which is preliminary data.</text>
</comment>
<dbReference type="Proteomes" id="UP000325291">
    <property type="component" value="Unassembled WGS sequence"/>
</dbReference>
<evidence type="ECO:0000313" key="8">
    <source>
        <dbReference type="Proteomes" id="UP000325291"/>
    </source>
</evidence>
<dbReference type="Pfam" id="PF01810">
    <property type="entry name" value="LysE"/>
    <property type="match status" value="1"/>
</dbReference>
<dbReference type="EMBL" id="VINQ01000003">
    <property type="protein sequence ID" value="KAA0917562.1"/>
    <property type="molecule type" value="Genomic_DNA"/>
</dbReference>
<dbReference type="PANTHER" id="PTHR30086:SF20">
    <property type="entry name" value="ARGININE EXPORTER PROTEIN ARGO-RELATED"/>
    <property type="match status" value="1"/>
</dbReference>
<dbReference type="InterPro" id="IPR001123">
    <property type="entry name" value="LeuE-type"/>
</dbReference>
<dbReference type="GO" id="GO:0015171">
    <property type="term" value="F:amino acid transmembrane transporter activity"/>
    <property type="evidence" value="ECO:0007669"/>
    <property type="project" value="TreeGrafter"/>
</dbReference>
<comment type="subcellular location">
    <subcellularLocation>
        <location evidence="1">Cell membrane</location>
        <topology evidence="1">Multi-pass membrane protein</topology>
    </subcellularLocation>
</comment>
<feature type="transmembrane region" description="Helical" evidence="6">
    <location>
        <begin position="44"/>
        <end position="65"/>
    </location>
</feature>
<dbReference type="RefSeq" id="WP_111362642.1">
    <property type="nucleotide sequence ID" value="NZ_VINQ01000003.1"/>
</dbReference>
<organism evidence="7 8">
    <name type="scientific">Aquicoccus porphyridii</name>
    <dbReference type="NCBI Taxonomy" id="1852029"/>
    <lineage>
        <taxon>Bacteria</taxon>
        <taxon>Pseudomonadati</taxon>
        <taxon>Pseudomonadota</taxon>
        <taxon>Alphaproteobacteria</taxon>
        <taxon>Rhodobacterales</taxon>
        <taxon>Paracoccaceae</taxon>
        <taxon>Aquicoccus</taxon>
    </lineage>
</organism>
<keyword evidence="3 6" id="KW-0812">Transmembrane</keyword>
<keyword evidence="5 6" id="KW-0472">Membrane</keyword>
<protein>
    <submittedName>
        <fullName evidence="7">LysE family translocator</fullName>
    </submittedName>
</protein>
<keyword evidence="2" id="KW-1003">Cell membrane</keyword>
<keyword evidence="4 6" id="KW-1133">Transmembrane helix</keyword>
<evidence type="ECO:0000313" key="7">
    <source>
        <dbReference type="EMBL" id="KAA0917562.1"/>
    </source>
</evidence>
<reference evidence="7 8" key="1">
    <citation type="submission" date="2019-07" db="EMBL/GenBank/DDBJ databases">
        <title>Aquicoccus porphyridii gen. nov., sp. nov., isolated from a small marine red alga, Porphyridium marinum.</title>
        <authorList>
            <person name="Liu L."/>
        </authorList>
    </citation>
    <scope>NUCLEOTIDE SEQUENCE [LARGE SCALE GENOMIC DNA]</scope>
    <source>
        <strain evidence="7 8">L1 8-17</strain>
    </source>
</reference>
<evidence type="ECO:0000256" key="1">
    <source>
        <dbReference type="ARBA" id="ARBA00004651"/>
    </source>
</evidence>
<feature type="transmembrane region" description="Helical" evidence="6">
    <location>
        <begin position="179"/>
        <end position="197"/>
    </location>
</feature>
<gene>
    <name evidence="7" type="ORF">FLO80_05865</name>
</gene>
<dbReference type="AlphaFoldDB" id="A0A5A9ZKK6"/>
<evidence type="ECO:0000256" key="5">
    <source>
        <dbReference type="ARBA" id="ARBA00023136"/>
    </source>
</evidence>
<proteinExistence type="predicted"/>
<feature type="transmembrane region" description="Helical" evidence="6">
    <location>
        <begin position="139"/>
        <end position="158"/>
    </location>
</feature>
<name>A0A5A9ZKK6_9RHOB</name>
<sequence>MSQAMLSALVLFALVSSITPGPNNLMLMASGANFGFRRSIPHMLGIGVGFVVMVFLVGAGLIRLFDAFPVSYTLLKIGSVGYLLWLAWKIANAAPPEGGADPGGRPFSFLQAALFQWVNPKAWTMALTAITLYAPDRSMAAIALVAVIFGAVNLPSVSTWTVMGQQMRRILTNPARLRAFNWVMALLLVATLYPVLYPVG</sequence>
<evidence type="ECO:0000256" key="3">
    <source>
        <dbReference type="ARBA" id="ARBA00022692"/>
    </source>
</evidence>
<keyword evidence="8" id="KW-1185">Reference proteome</keyword>
<evidence type="ECO:0000256" key="4">
    <source>
        <dbReference type="ARBA" id="ARBA00022989"/>
    </source>
</evidence>
<dbReference type="GO" id="GO:0005886">
    <property type="term" value="C:plasma membrane"/>
    <property type="evidence" value="ECO:0007669"/>
    <property type="project" value="UniProtKB-SubCell"/>
</dbReference>
<accession>A0A5A9ZKK6</accession>
<evidence type="ECO:0000256" key="6">
    <source>
        <dbReference type="SAM" id="Phobius"/>
    </source>
</evidence>
<dbReference type="GO" id="GO:0033228">
    <property type="term" value="P:cysteine export across plasma membrane"/>
    <property type="evidence" value="ECO:0007669"/>
    <property type="project" value="TreeGrafter"/>
</dbReference>
<dbReference type="PANTHER" id="PTHR30086">
    <property type="entry name" value="ARGININE EXPORTER PROTEIN ARGO"/>
    <property type="match status" value="1"/>
</dbReference>
<evidence type="ECO:0000256" key="2">
    <source>
        <dbReference type="ARBA" id="ARBA00022475"/>
    </source>
</evidence>